<dbReference type="GO" id="GO:1902670">
    <property type="term" value="F:carbon dioxide binding"/>
    <property type="evidence" value="ECO:0007669"/>
    <property type="project" value="TreeGrafter"/>
</dbReference>
<comment type="similarity">
    <text evidence="1">Belongs to the HupF/HypC family.</text>
</comment>
<accession>A5D1K6</accession>
<dbReference type="Pfam" id="PF01455">
    <property type="entry name" value="HupF_HypC"/>
    <property type="match status" value="1"/>
</dbReference>
<dbReference type="PANTHER" id="PTHR35177:SF2">
    <property type="entry name" value="HYDROGENASE MATURATION FACTOR HYBG"/>
    <property type="match status" value="1"/>
</dbReference>
<keyword evidence="3" id="KW-1185">Reference proteome</keyword>
<dbReference type="InterPro" id="IPR001109">
    <property type="entry name" value="Hydrogenase_HupF/HypC"/>
</dbReference>
<gene>
    <name evidence="2" type="primary">HypC</name>
    <name evidence="2" type="ordered locus">PTH_1697</name>
</gene>
<evidence type="ECO:0000313" key="2">
    <source>
        <dbReference type="EMBL" id="BAF59878.1"/>
    </source>
</evidence>
<proteinExistence type="inferred from homology"/>
<protein>
    <submittedName>
        <fullName evidence="2">Hydrogenase maturation factor</fullName>
    </submittedName>
</protein>
<dbReference type="GO" id="GO:0051604">
    <property type="term" value="P:protein maturation"/>
    <property type="evidence" value="ECO:0007669"/>
    <property type="project" value="TreeGrafter"/>
</dbReference>
<dbReference type="EMBL" id="AP009389">
    <property type="protein sequence ID" value="BAF59878.1"/>
    <property type="molecule type" value="Genomic_DNA"/>
</dbReference>
<name>A5D1K6_PELTS</name>
<evidence type="ECO:0000313" key="3">
    <source>
        <dbReference type="Proteomes" id="UP000006556"/>
    </source>
</evidence>
<dbReference type="PANTHER" id="PTHR35177">
    <property type="entry name" value="HYDROGENASE MATURATION FACTOR HYBG"/>
    <property type="match status" value="1"/>
</dbReference>
<dbReference type="GO" id="GO:0005506">
    <property type="term" value="F:iron ion binding"/>
    <property type="evidence" value="ECO:0007669"/>
    <property type="project" value="TreeGrafter"/>
</dbReference>
<dbReference type="HOGENOM" id="CLU_159381_2_2_9"/>
<dbReference type="NCBIfam" id="TIGR00074">
    <property type="entry name" value="hypC_hupF"/>
    <property type="match status" value="1"/>
</dbReference>
<dbReference type="Proteomes" id="UP000006556">
    <property type="component" value="Chromosome"/>
</dbReference>
<dbReference type="InterPro" id="IPR019812">
    <property type="entry name" value="Hydgase_assmbl_chp_CS"/>
</dbReference>
<evidence type="ECO:0000256" key="1">
    <source>
        <dbReference type="ARBA" id="ARBA00006018"/>
    </source>
</evidence>
<dbReference type="eggNOG" id="COG0298">
    <property type="taxonomic scope" value="Bacteria"/>
</dbReference>
<dbReference type="PROSITE" id="PS01097">
    <property type="entry name" value="HUPF_HYPC"/>
    <property type="match status" value="1"/>
</dbReference>
<dbReference type="KEGG" id="pth:PTH_1697"/>
<dbReference type="FunFam" id="2.30.30.140:FF:000022">
    <property type="entry name" value="Hydrogenase assembly chaperone HybG"/>
    <property type="match status" value="1"/>
</dbReference>
<dbReference type="STRING" id="370438.PTH_1697"/>
<dbReference type="SUPFAM" id="SSF159127">
    <property type="entry name" value="HupF/HypC-like"/>
    <property type="match status" value="1"/>
</dbReference>
<reference evidence="3" key="1">
    <citation type="journal article" date="2008" name="Genome Res.">
        <title>The genome of Pelotomaculum thermopropionicum reveals niche-associated evolution in anaerobic microbiota.</title>
        <authorList>
            <person name="Kosaka T."/>
            <person name="Kato S."/>
            <person name="Shimoyama T."/>
            <person name="Ishii S."/>
            <person name="Abe T."/>
            <person name="Watanabe K."/>
        </authorList>
    </citation>
    <scope>NUCLEOTIDE SEQUENCE [LARGE SCALE GENOMIC DNA]</scope>
    <source>
        <strain evidence="3">DSM 13744 / JCM 10971 / SI</strain>
    </source>
</reference>
<sequence length="78" mass="8548">MCLGIPGKVVAVNQDENWAVIESFGVQKKVSIALVDEEVAPGDYLMVHTGYALGKIDLKEAESSLKLWEEILFAKQPS</sequence>
<dbReference type="AlphaFoldDB" id="A5D1K6"/>
<dbReference type="PRINTS" id="PR00445">
    <property type="entry name" value="HUPFHYPC"/>
</dbReference>
<organism evidence="2 3">
    <name type="scientific">Pelotomaculum thermopropionicum (strain DSM 13744 / JCM 10971 / SI)</name>
    <dbReference type="NCBI Taxonomy" id="370438"/>
    <lineage>
        <taxon>Bacteria</taxon>
        <taxon>Bacillati</taxon>
        <taxon>Bacillota</taxon>
        <taxon>Clostridia</taxon>
        <taxon>Eubacteriales</taxon>
        <taxon>Desulfotomaculaceae</taxon>
        <taxon>Pelotomaculum</taxon>
    </lineage>
</organism>
<dbReference type="Gene3D" id="2.30.30.140">
    <property type="match status" value="1"/>
</dbReference>